<dbReference type="SUPFAM" id="SSF48179">
    <property type="entry name" value="6-phosphogluconate dehydrogenase C-terminal domain-like"/>
    <property type="match status" value="1"/>
</dbReference>
<gene>
    <name evidence="3" type="ORF">C8N28_0466</name>
</gene>
<protein>
    <submittedName>
        <fullName evidence="3">Putative short-subunit dehydrogenase-like oxidoreductase (DUF2520 family)</fullName>
    </submittedName>
</protein>
<organism evidence="3 4">
    <name type="scientific">Albibacterium bauzanense</name>
    <dbReference type="NCBI Taxonomy" id="653929"/>
    <lineage>
        <taxon>Bacteria</taxon>
        <taxon>Pseudomonadati</taxon>
        <taxon>Bacteroidota</taxon>
        <taxon>Sphingobacteriia</taxon>
        <taxon>Sphingobacteriales</taxon>
        <taxon>Sphingobacteriaceae</taxon>
        <taxon>Albibacterium</taxon>
    </lineage>
</organism>
<feature type="domain" description="DUF2520" evidence="2">
    <location>
        <begin position="127"/>
        <end position="250"/>
    </location>
</feature>
<reference evidence="3 4" key="1">
    <citation type="submission" date="2019-03" db="EMBL/GenBank/DDBJ databases">
        <title>Genomic Encyclopedia of Archaeal and Bacterial Type Strains, Phase II (KMG-II): from individual species to whole genera.</title>
        <authorList>
            <person name="Goeker M."/>
        </authorList>
    </citation>
    <scope>NUCLEOTIDE SEQUENCE [LARGE SCALE GENOMIC DNA]</scope>
    <source>
        <strain evidence="3 4">DSM 22554</strain>
    </source>
</reference>
<dbReference type="Gene3D" id="3.40.50.720">
    <property type="entry name" value="NAD(P)-binding Rossmann-like Domain"/>
    <property type="match status" value="1"/>
</dbReference>
<dbReference type="Pfam" id="PF03807">
    <property type="entry name" value="F420_oxidored"/>
    <property type="match status" value="1"/>
</dbReference>
<dbReference type="PANTHER" id="PTHR40459:SF1">
    <property type="entry name" value="CONSERVED HYPOTHETICAL ALANINE AND LEUCINE RICH PROTEIN"/>
    <property type="match status" value="1"/>
</dbReference>
<dbReference type="InterPro" id="IPR008927">
    <property type="entry name" value="6-PGluconate_DH-like_C_sf"/>
</dbReference>
<dbReference type="AlphaFoldDB" id="A0A4R1LZX6"/>
<dbReference type="Pfam" id="PF10728">
    <property type="entry name" value="DUF2520"/>
    <property type="match status" value="1"/>
</dbReference>
<evidence type="ECO:0000259" key="2">
    <source>
        <dbReference type="Pfam" id="PF10728"/>
    </source>
</evidence>
<evidence type="ECO:0000259" key="1">
    <source>
        <dbReference type="Pfam" id="PF03807"/>
    </source>
</evidence>
<dbReference type="PANTHER" id="PTHR40459">
    <property type="entry name" value="CONSERVED HYPOTHETICAL ALANINE AND LEUCINE RICH PROTEIN"/>
    <property type="match status" value="1"/>
</dbReference>
<dbReference type="EMBL" id="SMGO01000001">
    <property type="protein sequence ID" value="TCK85166.1"/>
    <property type="molecule type" value="Genomic_DNA"/>
</dbReference>
<keyword evidence="4" id="KW-1185">Reference proteome</keyword>
<evidence type="ECO:0000313" key="3">
    <source>
        <dbReference type="EMBL" id="TCK85166.1"/>
    </source>
</evidence>
<dbReference type="OrthoDB" id="9810755at2"/>
<accession>A0A4R1LZX6</accession>
<comment type="caution">
    <text evidence="3">The sequence shown here is derived from an EMBL/GenBank/DDBJ whole genome shotgun (WGS) entry which is preliminary data.</text>
</comment>
<dbReference type="Gene3D" id="1.10.1040.20">
    <property type="entry name" value="ProC-like, C-terminal domain"/>
    <property type="match status" value="1"/>
</dbReference>
<feature type="domain" description="Pyrroline-5-carboxylate reductase catalytic N-terminal" evidence="1">
    <location>
        <begin position="4"/>
        <end position="80"/>
    </location>
</feature>
<dbReference type="InterPro" id="IPR028939">
    <property type="entry name" value="P5C_Rdtase_cat_N"/>
</dbReference>
<sequence length="260" mass="28614">MINIVILGSGNVATLLGTSLSKAGYNNIIQVWSRKLEHAKALANLLHTQFTDDIDQVVDSADLYILSISDDAIPFVVSKMKPVSGIIAHTSGSTSIDVFHNKFSNYGVFYPFQTFSIGKEIDFKNVPILLEGSDSNSLSVLESVALSISDKVQECNSDQRKVLHIAAVFASNFTNHLYTISQKLLEDNGLDFDLIRPLILETALKVQEIMPAEAQTGPAARNDLSIINSHLKQLESEPELSAIYRLLSNQITTFTDKNRS</sequence>
<name>A0A4R1LZX6_9SPHI</name>
<dbReference type="InterPro" id="IPR036291">
    <property type="entry name" value="NAD(P)-bd_dom_sf"/>
</dbReference>
<dbReference type="InterPro" id="IPR018931">
    <property type="entry name" value="DUF2520"/>
</dbReference>
<dbReference type="Proteomes" id="UP000294616">
    <property type="component" value="Unassembled WGS sequence"/>
</dbReference>
<evidence type="ECO:0000313" key="4">
    <source>
        <dbReference type="Proteomes" id="UP000294616"/>
    </source>
</evidence>
<dbReference type="SUPFAM" id="SSF51735">
    <property type="entry name" value="NAD(P)-binding Rossmann-fold domains"/>
    <property type="match status" value="1"/>
</dbReference>
<proteinExistence type="predicted"/>
<dbReference type="RefSeq" id="WP_132221142.1">
    <property type="nucleotide sequence ID" value="NZ_SMGO01000001.1"/>
</dbReference>
<dbReference type="InterPro" id="IPR037108">
    <property type="entry name" value="TM1727-like_C_sf"/>
</dbReference>